<gene>
    <name evidence="2" type="ORF">ACFSYJ_27505</name>
</gene>
<feature type="signal peptide" evidence="1">
    <location>
        <begin position="1"/>
        <end position="31"/>
    </location>
</feature>
<dbReference type="PROSITE" id="PS51257">
    <property type="entry name" value="PROKAR_LIPOPROTEIN"/>
    <property type="match status" value="1"/>
</dbReference>
<proteinExistence type="predicted"/>
<keyword evidence="3" id="KW-1185">Reference proteome</keyword>
<organism evidence="2 3">
    <name type="scientific">Amycolatopsis samaneae</name>
    <dbReference type="NCBI Taxonomy" id="664691"/>
    <lineage>
        <taxon>Bacteria</taxon>
        <taxon>Bacillati</taxon>
        <taxon>Actinomycetota</taxon>
        <taxon>Actinomycetes</taxon>
        <taxon>Pseudonocardiales</taxon>
        <taxon>Pseudonocardiaceae</taxon>
        <taxon>Amycolatopsis</taxon>
    </lineage>
</organism>
<keyword evidence="1" id="KW-0732">Signal</keyword>
<feature type="chain" id="PRO_5045694266" evidence="1">
    <location>
        <begin position="32"/>
        <end position="127"/>
    </location>
</feature>
<accession>A0ABW5GNM2</accession>
<protein>
    <submittedName>
        <fullName evidence="2">Uncharacterized protein</fullName>
    </submittedName>
</protein>
<evidence type="ECO:0000313" key="2">
    <source>
        <dbReference type="EMBL" id="MFD2462383.1"/>
    </source>
</evidence>
<evidence type="ECO:0000256" key="1">
    <source>
        <dbReference type="SAM" id="SignalP"/>
    </source>
</evidence>
<comment type="caution">
    <text evidence="2">The sequence shown here is derived from an EMBL/GenBank/DDBJ whole genome shotgun (WGS) entry which is preliminary data.</text>
</comment>
<reference evidence="3" key="1">
    <citation type="journal article" date="2019" name="Int. J. Syst. Evol. Microbiol.">
        <title>The Global Catalogue of Microorganisms (GCM) 10K type strain sequencing project: providing services to taxonomists for standard genome sequencing and annotation.</title>
        <authorList>
            <consortium name="The Broad Institute Genomics Platform"/>
            <consortium name="The Broad Institute Genome Sequencing Center for Infectious Disease"/>
            <person name="Wu L."/>
            <person name="Ma J."/>
        </authorList>
    </citation>
    <scope>NUCLEOTIDE SEQUENCE [LARGE SCALE GENOMIC DNA]</scope>
    <source>
        <strain evidence="3">CGMCC 4.7643</strain>
    </source>
</reference>
<name>A0ABW5GNM2_9PSEU</name>
<dbReference type="EMBL" id="JBHUKU010000015">
    <property type="protein sequence ID" value="MFD2462383.1"/>
    <property type="molecule type" value="Genomic_DNA"/>
</dbReference>
<evidence type="ECO:0000313" key="3">
    <source>
        <dbReference type="Proteomes" id="UP001597419"/>
    </source>
</evidence>
<dbReference type="RefSeq" id="WP_345400890.1">
    <property type="nucleotide sequence ID" value="NZ_BAABHG010000012.1"/>
</dbReference>
<sequence>MSTYRRNTYRVLSTLGASVALVAATAGVAGACPSGDSAVWSAPSVPVPVTVHDLVPRQCYTVHGVLGEKANYLANHTKDSVLNLFSQPNCGGGLFIDAIFPPNDDPNTHSVSHKEFFSFNVSPLNRP</sequence>
<dbReference type="Proteomes" id="UP001597419">
    <property type="component" value="Unassembled WGS sequence"/>
</dbReference>